<name>A0ABD3JIB2_EUCGL</name>
<dbReference type="EMBL" id="JBJKBG010000009">
    <property type="protein sequence ID" value="KAL3723495.1"/>
    <property type="molecule type" value="Genomic_DNA"/>
</dbReference>
<dbReference type="AlphaFoldDB" id="A0ABD3JIB2"/>
<keyword evidence="1" id="KW-0732">Signal</keyword>
<gene>
    <name evidence="2" type="ORF">ACJRO7_035644</name>
</gene>
<sequence length="54" mass="5841">MRKAFALVCAFLILFALLFLPSTEARALLQKGKGPIWPPSGYVPGSLPVSLTRP</sequence>
<protein>
    <submittedName>
        <fullName evidence="2">Uncharacterized protein</fullName>
    </submittedName>
</protein>
<accession>A0ABD3JIB2</accession>
<organism evidence="2 3">
    <name type="scientific">Eucalyptus globulus</name>
    <name type="common">Tasmanian blue gum</name>
    <dbReference type="NCBI Taxonomy" id="34317"/>
    <lineage>
        <taxon>Eukaryota</taxon>
        <taxon>Viridiplantae</taxon>
        <taxon>Streptophyta</taxon>
        <taxon>Embryophyta</taxon>
        <taxon>Tracheophyta</taxon>
        <taxon>Spermatophyta</taxon>
        <taxon>Magnoliopsida</taxon>
        <taxon>eudicotyledons</taxon>
        <taxon>Gunneridae</taxon>
        <taxon>Pentapetalae</taxon>
        <taxon>rosids</taxon>
        <taxon>malvids</taxon>
        <taxon>Myrtales</taxon>
        <taxon>Myrtaceae</taxon>
        <taxon>Myrtoideae</taxon>
        <taxon>Eucalypteae</taxon>
        <taxon>Eucalyptus</taxon>
    </lineage>
</organism>
<evidence type="ECO:0000256" key="1">
    <source>
        <dbReference type="SAM" id="SignalP"/>
    </source>
</evidence>
<evidence type="ECO:0000313" key="3">
    <source>
        <dbReference type="Proteomes" id="UP001634007"/>
    </source>
</evidence>
<evidence type="ECO:0000313" key="2">
    <source>
        <dbReference type="EMBL" id="KAL3723495.1"/>
    </source>
</evidence>
<comment type="caution">
    <text evidence="2">The sequence shown here is derived from an EMBL/GenBank/DDBJ whole genome shotgun (WGS) entry which is preliminary data.</text>
</comment>
<keyword evidence="3" id="KW-1185">Reference proteome</keyword>
<feature type="chain" id="PRO_5044747500" evidence="1">
    <location>
        <begin position="26"/>
        <end position="54"/>
    </location>
</feature>
<proteinExistence type="predicted"/>
<feature type="signal peptide" evidence="1">
    <location>
        <begin position="1"/>
        <end position="25"/>
    </location>
</feature>
<reference evidence="2 3" key="1">
    <citation type="submission" date="2024-11" db="EMBL/GenBank/DDBJ databases">
        <title>Chromosome-level genome assembly of Eucalyptus globulus Labill. provides insights into its genome evolution.</title>
        <authorList>
            <person name="Li X."/>
        </authorList>
    </citation>
    <scope>NUCLEOTIDE SEQUENCE [LARGE SCALE GENOMIC DNA]</scope>
    <source>
        <strain evidence="2">CL2024</strain>
        <tissue evidence="2">Fresh tender leaves</tissue>
    </source>
</reference>
<dbReference type="Proteomes" id="UP001634007">
    <property type="component" value="Unassembled WGS sequence"/>
</dbReference>